<name>A0A1I2Z918_9FIRM</name>
<feature type="transmembrane region" description="Helical" evidence="1">
    <location>
        <begin position="42"/>
        <end position="57"/>
    </location>
</feature>
<dbReference type="STRING" id="341036.SAMN05660649_04827"/>
<dbReference type="EMBL" id="FOOX01000025">
    <property type="protein sequence ID" value="SFH34342.1"/>
    <property type="molecule type" value="Genomic_DNA"/>
</dbReference>
<gene>
    <name evidence="2" type="ORF">SAMN05660649_04827</name>
</gene>
<feature type="transmembrane region" description="Helical" evidence="1">
    <location>
        <begin position="9"/>
        <end position="30"/>
    </location>
</feature>
<reference evidence="3" key="1">
    <citation type="submission" date="2016-10" db="EMBL/GenBank/DDBJ databases">
        <authorList>
            <person name="Varghese N."/>
            <person name="Submissions S."/>
        </authorList>
    </citation>
    <scope>NUCLEOTIDE SEQUENCE [LARGE SCALE GENOMIC DNA]</scope>
    <source>
        <strain evidence="3">DSM 17038</strain>
    </source>
</reference>
<evidence type="ECO:0000313" key="2">
    <source>
        <dbReference type="EMBL" id="SFH34342.1"/>
    </source>
</evidence>
<keyword evidence="1" id="KW-1133">Transmembrane helix</keyword>
<evidence type="ECO:0000256" key="1">
    <source>
        <dbReference type="SAM" id="Phobius"/>
    </source>
</evidence>
<evidence type="ECO:0000313" key="3">
    <source>
        <dbReference type="Proteomes" id="UP000199337"/>
    </source>
</evidence>
<organism evidence="2 3">
    <name type="scientific">Desulfotruncus arcticus DSM 17038</name>
    <dbReference type="NCBI Taxonomy" id="1121424"/>
    <lineage>
        <taxon>Bacteria</taxon>
        <taxon>Bacillati</taxon>
        <taxon>Bacillota</taxon>
        <taxon>Clostridia</taxon>
        <taxon>Eubacteriales</taxon>
        <taxon>Desulfallaceae</taxon>
        <taxon>Desulfotruncus</taxon>
    </lineage>
</organism>
<sequence>MEKITVWEVFFMLLTVIPVSKMLSSIFMNLVARVGTVDEDRWAMIGLGAIGATFGLMKKGGMLGGLTGGAFGGGNNMPPPTGGVGITPPNPPVPPVGPGLSNFNANSPGMSGQTTNMSGFNESGYNTFTTDTTGQNNNGNGMQGQLFNQVGGGVSNQATAAGVSPKEGISNSAQPFEQGGAATPPPMGQRNLNDIINISGKAGNKAAGNAAKFGAASSFAVPEAAPAVAGIYAATGKAMGGVTSTAYNLAGEIRARKANGQGFLQSMRDITGSQNNVAATTQVAMALAMSPMGSRAASMGASMTGRAMTPNINGIKKNN</sequence>
<accession>A0A1I2Z918</accession>
<keyword evidence="1" id="KW-0472">Membrane</keyword>
<dbReference type="OrthoDB" id="1808678at2"/>
<keyword evidence="3" id="KW-1185">Reference proteome</keyword>
<proteinExistence type="predicted"/>
<protein>
    <submittedName>
        <fullName evidence="2">Uncharacterized protein</fullName>
    </submittedName>
</protein>
<dbReference type="AlphaFoldDB" id="A0A1I2Z918"/>
<keyword evidence="1" id="KW-0812">Transmembrane</keyword>
<dbReference type="RefSeq" id="WP_092475457.1">
    <property type="nucleotide sequence ID" value="NZ_FOOX01000025.1"/>
</dbReference>
<dbReference type="Proteomes" id="UP000199337">
    <property type="component" value="Unassembled WGS sequence"/>
</dbReference>